<protein>
    <submittedName>
        <fullName evidence="6">Transcriptional regulator</fullName>
    </submittedName>
</protein>
<dbReference type="Pfam" id="PF00440">
    <property type="entry name" value="TetR_N"/>
    <property type="match status" value="1"/>
</dbReference>
<dbReference type="InterPro" id="IPR036271">
    <property type="entry name" value="Tet_transcr_reg_TetR-rel_C_sf"/>
</dbReference>
<keyword evidence="2 4" id="KW-0238">DNA-binding</keyword>
<accession>Q1MYE0</accession>
<name>Q1MYE0_9GAMM</name>
<evidence type="ECO:0000259" key="5">
    <source>
        <dbReference type="PROSITE" id="PS50977"/>
    </source>
</evidence>
<comment type="caution">
    <text evidence="6">The sequence shown here is derived from an EMBL/GenBank/DDBJ whole genome shotgun (WGS) entry which is preliminary data.</text>
</comment>
<dbReference type="PROSITE" id="PS50977">
    <property type="entry name" value="HTH_TETR_2"/>
    <property type="match status" value="1"/>
</dbReference>
<keyword evidence="1" id="KW-0805">Transcription regulation</keyword>
<dbReference type="SUPFAM" id="SSF46689">
    <property type="entry name" value="Homeodomain-like"/>
    <property type="match status" value="1"/>
</dbReference>
<dbReference type="InterPro" id="IPR001647">
    <property type="entry name" value="HTH_TetR"/>
</dbReference>
<evidence type="ECO:0000256" key="3">
    <source>
        <dbReference type="ARBA" id="ARBA00023163"/>
    </source>
</evidence>
<organism evidence="6 7">
    <name type="scientific">Bermanella marisrubri</name>
    <dbReference type="NCBI Taxonomy" id="207949"/>
    <lineage>
        <taxon>Bacteria</taxon>
        <taxon>Pseudomonadati</taxon>
        <taxon>Pseudomonadota</taxon>
        <taxon>Gammaproteobacteria</taxon>
        <taxon>Oceanospirillales</taxon>
        <taxon>Oceanospirillaceae</taxon>
        <taxon>Bermanella</taxon>
    </lineage>
</organism>
<dbReference type="EMBL" id="AAQH01000026">
    <property type="protein sequence ID" value="EAT11005.1"/>
    <property type="molecule type" value="Genomic_DNA"/>
</dbReference>
<dbReference type="AlphaFoldDB" id="Q1MYE0"/>
<dbReference type="Pfam" id="PF13305">
    <property type="entry name" value="TetR_C_33"/>
    <property type="match status" value="1"/>
</dbReference>
<dbReference type="HOGENOM" id="CLU_069356_40_0_6"/>
<dbReference type="InterPro" id="IPR025996">
    <property type="entry name" value="MT1864/Rv1816-like_C"/>
</dbReference>
<feature type="DNA-binding region" description="H-T-H motif" evidence="4">
    <location>
        <begin position="17"/>
        <end position="36"/>
    </location>
</feature>
<dbReference type="Proteomes" id="UP000004263">
    <property type="component" value="Unassembled WGS sequence"/>
</dbReference>
<dbReference type="InterPro" id="IPR050624">
    <property type="entry name" value="HTH-type_Tx_Regulator"/>
</dbReference>
<proteinExistence type="predicted"/>
<dbReference type="GO" id="GO:0003677">
    <property type="term" value="F:DNA binding"/>
    <property type="evidence" value="ECO:0007669"/>
    <property type="project" value="UniProtKB-UniRule"/>
</dbReference>
<evidence type="ECO:0000313" key="6">
    <source>
        <dbReference type="EMBL" id="EAT11005.1"/>
    </source>
</evidence>
<keyword evidence="7" id="KW-1185">Reference proteome</keyword>
<dbReference type="STRING" id="207949.RED65_02248"/>
<dbReference type="Gene3D" id="1.10.357.10">
    <property type="entry name" value="Tetracycline Repressor, domain 2"/>
    <property type="match status" value="1"/>
</dbReference>
<reference evidence="6 7" key="1">
    <citation type="submission" date="2006-03" db="EMBL/GenBank/DDBJ databases">
        <authorList>
            <person name="Pinhassi J."/>
            <person name="Pedros-Alio C."/>
            <person name="Ferriera S."/>
            <person name="Johnson J."/>
            <person name="Kravitz S."/>
            <person name="Halpern A."/>
            <person name="Remington K."/>
            <person name="Beeson K."/>
            <person name="Tran B."/>
            <person name="Rogers Y.-H."/>
            <person name="Friedman R."/>
            <person name="Venter J.C."/>
        </authorList>
    </citation>
    <scope>NUCLEOTIDE SEQUENCE [LARGE SCALE GENOMIC DNA]</scope>
    <source>
        <strain evidence="6 7">RED65</strain>
    </source>
</reference>
<evidence type="ECO:0000256" key="4">
    <source>
        <dbReference type="PROSITE-ProRule" id="PRU00335"/>
    </source>
</evidence>
<dbReference type="PANTHER" id="PTHR43479:SF11">
    <property type="entry name" value="ACREF_ENVCD OPERON REPRESSOR-RELATED"/>
    <property type="match status" value="1"/>
</dbReference>
<feature type="domain" description="HTH tetR-type" evidence="5">
    <location>
        <begin position="1"/>
        <end position="54"/>
    </location>
</feature>
<keyword evidence="3" id="KW-0804">Transcription</keyword>
<evidence type="ECO:0000256" key="1">
    <source>
        <dbReference type="ARBA" id="ARBA00023015"/>
    </source>
</evidence>
<evidence type="ECO:0000256" key="2">
    <source>
        <dbReference type="ARBA" id="ARBA00023125"/>
    </source>
</evidence>
<sequence>MQAALQRIAKEGVDKLSLRAVARDLGVSQTAPYRHFKDKQALLVALAKQGFEELTQTTLQATQYGQKDSLKTLMAIGMAYVNFARRHPEQYKLMFGPSISNRAEQLEMMEAGNQSFNVILNATEKAVEEGVLIDDDYQLLARSCWSKVHGMAMLCIDGFYKKRSEKDLQNLFMKMQWINLRGISKHPLSINPPEEWVALTEQYLKLASA</sequence>
<dbReference type="InterPro" id="IPR009057">
    <property type="entry name" value="Homeodomain-like_sf"/>
</dbReference>
<dbReference type="SUPFAM" id="SSF48498">
    <property type="entry name" value="Tetracyclin repressor-like, C-terminal domain"/>
    <property type="match status" value="1"/>
</dbReference>
<evidence type="ECO:0000313" key="7">
    <source>
        <dbReference type="Proteomes" id="UP000004263"/>
    </source>
</evidence>
<gene>
    <name evidence="6" type="ORF">RED65_02248</name>
</gene>
<dbReference type="PANTHER" id="PTHR43479">
    <property type="entry name" value="ACREF/ENVCD OPERON REPRESSOR-RELATED"/>
    <property type="match status" value="1"/>
</dbReference>